<gene>
    <name evidence="1" type="ORF">UFOVP470_8</name>
</gene>
<protein>
    <submittedName>
        <fullName evidence="1">Uncharacterized protein</fullName>
    </submittedName>
</protein>
<sequence>MAVTYATIVKENRLKNVNDAINSKTYVVGSGAGSAGTLVIGTASMATVLATITLQNPAGVASGTAFTISGVPLSSTATGTGTAAAAEFRNNAGTVVVSGLTVGTSGTDITINSASITTGQTVQLTSGVINHG</sequence>
<proteinExistence type="predicted"/>
<accession>A0A6J5MF93</accession>
<organism evidence="1">
    <name type="scientific">uncultured Caudovirales phage</name>
    <dbReference type="NCBI Taxonomy" id="2100421"/>
    <lineage>
        <taxon>Viruses</taxon>
        <taxon>Duplodnaviria</taxon>
        <taxon>Heunggongvirae</taxon>
        <taxon>Uroviricota</taxon>
        <taxon>Caudoviricetes</taxon>
        <taxon>Peduoviridae</taxon>
        <taxon>Maltschvirus</taxon>
        <taxon>Maltschvirus maltsch</taxon>
    </lineage>
</organism>
<reference evidence="1" key="1">
    <citation type="submission" date="2020-04" db="EMBL/GenBank/DDBJ databases">
        <authorList>
            <person name="Chiriac C."/>
            <person name="Salcher M."/>
            <person name="Ghai R."/>
            <person name="Kavagutti S V."/>
        </authorList>
    </citation>
    <scope>NUCLEOTIDE SEQUENCE</scope>
</reference>
<evidence type="ECO:0000313" key="1">
    <source>
        <dbReference type="EMBL" id="CAB4143993.1"/>
    </source>
</evidence>
<name>A0A6J5MF93_9CAUD</name>
<dbReference type="EMBL" id="LR796429">
    <property type="protein sequence ID" value="CAB4143993.1"/>
    <property type="molecule type" value="Genomic_DNA"/>
</dbReference>